<dbReference type="OrthoDB" id="60033at2759"/>
<dbReference type="Gene3D" id="1.10.10.10">
    <property type="entry name" value="Winged helix-like DNA-binding domain superfamily/Winged helix DNA-binding domain"/>
    <property type="match status" value="1"/>
</dbReference>
<evidence type="ECO:0000256" key="3">
    <source>
        <dbReference type="ARBA" id="ARBA00023242"/>
    </source>
</evidence>
<dbReference type="GO" id="GO:0005634">
    <property type="term" value="C:nucleus"/>
    <property type="evidence" value="ECO:0007669"/>
    <property type="project" value="UniProtKB-SubCell"/>
</dbReference>
<dbReference type="STRING" id="1202772.A0A1V9YYH9"/>
<evidence type="ECO:0000259" key="5">
    <source>
        <dbReference type="SMART" id="SM00415"/>
    </source>
</evidence>
<evidence type="ECO:0000256" key="4">
    <source>
        <dbReference type="RuleBase" id="RU004020"/>
    </source>
</evidence>
<dbReference type="Pfam" id="PF00447">
    <property type="entry name" value="HSF_DNA-bind"/>
    <property type="match status" value="1"/>
</dbReference>
<protein>
    <recommendedName>
        <fullName evidence="5">HSF-type DNA-binding domain-containing protein</fullName>
    </recommendedName>
</protein>
<dbReference type="InterPro" id="IPR000232">
    <property type="entry name" value="HSF_DNA-bd"/>
</dbReference>
<name>A0A1V9YYH9_ACHHY</name>
<dbReference type="PRINTS" id="PR00056">
    <property type="entry name" value="HSFDOMAIN"/>
</dbReference>
<keyword evidence="7" id="KW-1185">Reference proteome</keyword>
<dbReference type="PANTHER" id="PTHR10015">
    <property type="entry name" value="HEAT SHOCK TRANSCRIPTION FACTOR"/>
    <property type="match status" value="1"/>
</dbReference>
<dbReference type="GO" id="GO:0043565">
    <property type="term" value="F:sequence-specific DNA binding"/>
    <property type="evidence" value="ECO:0007669"/>
    <property type="project" value="InterPro"/>
</dbReference>
<dbReference type="EMBL" id="JNBR01000582">
    <property type="protein sequence ID" value="OQR90761.1"/>
    <property type="molecule type" value="Genomic_DNA"/>
</dbReference>
<dbReference type="InterPro" id="IPR036388">
    <property type="entry name" value="WH-like_DNA-bd_sf"/>
</dbReference>
<organism evidence="6 7">
    <name type="scientific">Achlya hypogyna</name>
    <name type="common">Oomycete</name>
    <name type="synonym">Protoachlya hypogyna</name>
    <dbReference type="NCBI Taxonomy" id="1202772"/>
    <lineage>
        <taxon>Eukaryota</taxon>
        <taxon>Sar</taxon>
        <taxon>Stramenopiles</taxon>
        <taxon>Oomycota</taxon>
        <taxon>Saprolegniomycetes</taxon>
        <taxon>Saprolegniales</taxon>
        <taxon>Achlyaceae</taxon>
        <taxon>Achlya</taxon>
    </lineage>
</organism>
<comment type="similarity">
    <text evidence="4">Belongs to the HSF family.</text>
</comment>
<dbReference type="InterPro" id="IPR036390">
    <property type="entry name" value="WH_DNA-bd_sf"/>
</dbReference>
<dbReference type="PANTHER" id="PTHR10015:SF427">
    <property type="entry name" value="HEAT SHOCK FACTOR PROTEIN"/>
    <property type="match status" value="1"/>
</dbReference>
<accession>A0A1V9YYH9</accession>
<evidence type="ECO:0000313" key="7">
    <source>
        <dbReference type="Proteomes" id="UP000243579"/>
    </source>
</evidence>
<dbReference type="SUPFAM" id="SSF46785">
    <property type="entry name" value="Winged helix' DNA-binding domain"/>
    <property type="match status" value="1"/>
</dbReference>
<evidence type="ECO:0000256" key="2">
    <source>
        <dbReference type="ARBA" id="ARBA00023125"/>
    </source>
</evidence>
<proteinExistence type="inferred from homology"/>
<feature type="domain" description="HSF-type DNA-binding" evidence="5">
    <location>
        <begin position="14"/>
        <end position="109"/>
    </location>
</feature>
<dbReference type="AlphaFoldDB" id="A0A1V9YYH9"/>
<dbReference type="GO" id="GO:0003700">
    <property type="term" value="F:DNA-binding transcription factor activity"/>
    <property type="evidence" value="ECO:0007669"/>
    <property type="project" value="InterPro"/>
</dbReference>
<gene>
    <name evidence="6" type="ORF">ACHHYP_05271</name>
</gene>
<dbReference type="Proteomes" id="UP000243579">
    <property type="component" value="Unassembled WGS sequence"/>
</dbReference>
<dbReference type="SMART" id="SM00415">
    <property type="entry name" value="HSF"/>
    <property type="match status" value="1"/>
</dbReference>
<dbReference type="FunFam" id="1.10.10.10:FF:000286">
    <property type="entry name" value="Heat shock transcription factor"/>
    <property type="match status" value="1"/>
</dbReference>
<evidence type="ECO:0000313" key="6">
    <source>
        <dbReference type="EMBL" id="OQR90761.1"/>
    </source>
</evidence>
<sequence>MSSKRILPPANAKRVPKFLRQLYRILTDEDASIITWAPDGASIKLYNIRRLEAEVLPKYFKHNKLASFQRQLNYFGFRKWTKTQSSVCTFSHPQFTREAVTPSMPMFREIMPEDWTSSMVDPLSDAESNQTENDTVLSTTDWNICLELLASPTIPNWIHPDELNNLLEKEHKELLWNDDAMTPLH</sequence>
<keyword evidence="3" id="KW-0539">Nucleus</keyword>
<reference evidence="6 7" key="1">
    <citation type="journal article" date="2014" name="Genome Biol. Evol.">
        <title>The secreted proteins of Achlya hypogyna and Thraustotheca clavata identify the ancestral oomycete secretome and reveal gene acquisitions by horizontal gene transfer.</title>
        <authorList>
            <person name="Misner I."/>
            <person name="Blouin N."/>
            <person name="Leonard G."/>
            <person name="Richards T.A."/>
            <person name="Lane C.E."/>
        </authorList>
    </citation>
    <scope>NUCLEOTIDE SEQUENCE [LARGE SCALE GENOMIC DNA]</scope>
    <source>
        <strain evidence="6 7">ATCC 48635</strain>
    </source>
</reference>
<comment type="subcellular location">
    <subcellularLocation>
        <location evidence="1">Nucleus</location>
    </subcellularLocation>
</comment>
<comment type="caution">
    <text evidence="6">The sequence shown here is derived from an EMBL/GenBank/DDBJ whole genome shotgun (WGS) entry which is preliminary data.</text>
</comment>
<evidence type="ECO:0000256" key="1">
    <source>
        <dbReference type="ARBA" id="ARBA00004123"/>
    </source>
</evidence>
<keyword evidence="2" id="KW-0238">DNA-binding</keyword>